<sequence>MWPNSQAPGRRVGFKMESLVSKYIKIATVVAAYWVISISMVFVNKYLLSSEDLKLNAPLFVTWFQCLVTVILCVILSVGGQFFPGYVSFPEVKIEGKLLRATLPLSVIFVCMITFNNLCLKFIGVAFYFVGRSLTTVFNVVFTYLMLQQTTSGKALACCGIIIAGFFMGVDQEGASGTLSILGVVYGVLASASVALNAIYTKKVLPLVDNNVWRLTFYNNINASILFIPLMLIFGEFGEVVGFPLLGSLSFWNWMIVSGIFGFAIGYITGLQIQVTSPLTHNISGTAKACAQTVLACIYFQEVKTSLWWVSNMVVLLGSAGYTEVKRREMKQQHTESVAAALRQEEIVDQLEGGKLPLLAEERKDAEKQ</sequence>
<evidence type="ECO:0000313" key="7">
    <source>
        <dbReference type="EMBL" id="CAL1534543.1"/>
    </source>
</evidence>
<keyword evidence="4 5" id="KW-0472">Membrane</keyword>
<dbReference type="InterPro" id="IPR004853">
    <property type="entry name" value="Sugar_P_trans_dom"/>
</dbReference>
<feature type="transmembrane region" description="Helical" evidence="5">
    <location>
        <begin position="23"/>
        <end position="42"/>
    </location>
</feature>
<feature type="domain" description="Sugar phosphate transporter" evidence="6">
    <location>
        <begin position="25"/>
        <end position="322"/>
    </location>
</feature>
<protein>
    <recommendedName>
        <fullName evidence="6">Sugar phosphate transporter domain-containing protein</fullName>
    </recommendedName>
</protein>
<evidence type="ECO:0000256" key="4">
    <source>
        <dbReference type="ARBA" id="ARBA00023136"/>
    </source>
</evidence>
<dbReference type="GO" id="GO:0016020">
    <property type="term" value="C:membrane"/>
    <property type="evidence" value="ECO:0007669"/>
    <property type="project" value="UniProtKB-SubCell"/>
</dbReference>
<dbReference type="AlphaFoldDB" id="A0AAV2HKM4"/>
<feature type="transmembrane region" description="Helical" evidence="5">
    <location>
        <begin position="98"/>
        <end position="116"/>
    </location>
</feature>
<evidence type="ECO:0000256" key="2">
    <source>
        <dbReference type="ARBA" id="ARBA00022692"/>
    </source>
</evidence>
<evidence type="ECO:0000256" key="1">
    <source>
        <dbReference type="ARBA" id="ARBA00004141"/>
    </source>
</evidence>
<evidence type="ECO:0000259" key="6">
    <source>
        <dbReference type="Pfam" id="PF03151"/>
    </source>
</evidence>
<evidence type="ECO:0000256" key="5">
    <source>
        <dbReference type="SAM" id="Phobius"/>
    </source>
</evidence>
<keyword evidence="8" id="KW-1185">Reference proteome</keyword>
<comment type="subcellular location">
    <subcellularLocation>
        <location evidence="1">Membrane</location>
        <topology evidence="1">Multi-pass membrane protein</topology>
    </subcellularLocation>
</comment>
<dbReference type="Pfam" id="PF03151">
    <property type="entry name" value="TPT"/>
    <property type="match status" value="1"/>
</dbReference>
<name>A0AAV2HKM4_LYMST</name>
<dbReference type="Proteomes" id="UP001497497">
    <property type="component" value="Unassembled WGS sequence"/>
</dbReference>
<dbReference type="InterPro" id="IPR050186">
    <property type="entry name" value="TPT_transporter"/>
</dbReference>
<dbReference type="PANTHER" id="PTHR11132">
    <property type="entry name" value="SOLUTE CARRIER FAMILY 35"/>
    <property type="match status" value="1"/>
</dbReference>
<evidence type="ECO:0000256" key="3">
    <source>
        <dbReference type="ARBA" id="ARBA00022989"/>
    </source>
</evidence>
<reference evidence="7 8" key="1">
    <citation type="submission" date="2024-04" db="EMBL/GenBank/DDBJ databases">
        <authorList>
            <consortium name="Genoscope - CEA"/>
            <person name="William W."/>
        </authorList>
    </citation>
    <scope>NUCLEOTIDE SEQUENCE [LARGE SCALE GENOMIC DNA]</scope>
</reference>
<feature type="transmembrane region" description="Helical" evidence="5">
    <location>
        <begin position="251"/>
        <end position="271"/>
    </location>
</feature>
<feature type="transmembrane region" description="Helical" evidence="5">
    <location>
        <begin position="176"/>
        <end position="200"/>
    </location>
</feature>
<keyword evidence="3 5" id="KW-1133">Transmembrane helix</keyword>
<gene>
    <name evidence="7" type="ORF">GSLYS_00008503001</name>
</gene>
<feature type="transmembrane region" description="Helical" evidence="5">
    <location>
        <begin position="62"/>
        <end position="86"/>
    </location>
</feature>
<accession>A0AAV2HKM4</accession>
<dbReference type="EMBL" id="CAXITT010000175">
    <property type="protein sequence ID" value="CAL1534543.1"/>
    <property type="molecule type" value="Genomic_DNA"/>
</dbReference>
<comment type="caution">
    <text evidence="7">The sequence shown here is derived from an EMBL/GenBank/DDBJ whole genome shotgun (WGS) entry which is preliminary data.</text>
</comment>
<feature type="transmembrane region" description="Helical" evidence="5">
    <location>
        <begin position="122"/>
        <end position="147"/>
    </location>
</feature>
<feature type="transmembrane region" description="Helical" evidence="5">
    <location>
        <begin position="221"/>
        <end position="245"/>
    </location>
</feature>
<proteinExistence type="predicted"/>
<evidence type="ECO:0000313" key="8">
    <source>
        <dbReference type="Proteomes" id="UP001497497"/>
    </source>
</evidence>
<organism evidence="7 8">
    <name type="scientific">Lymnaea stagnalis</name>
    <name type="common">Great pond snail</name>
    <name type="synonym">Helix stagnalis</name>
    <dbReference type="NCBI Taxonomy" id="6523"/>
    <lineage>
        <taxon>Eukaryota</taxon>
        <taxon>Metazoa</taxon>
        <taxon>Spiralia</taxon>
        <taxon>Lophotrochozoa</taxon>
        <taxon>Mollusca</taxon>
        <taxon>Gastropoda</taxon>
        <taxon>Heterobranchia</taxon>
        <taxon>Euthyneura</taxon>
        <taxon>Panpulmonata</taxon>
        <taxon>Hygrophila</taxon>
        <taxon>Lymnaeoidea</taxon>
        <taxon>Lymnaeidae</taxon>
        <taxon>Lymnaea</taxon>
    </lineage>
</organism>
<keyword evidence="2 5" id="KW-0812">Transmembrane</keyword>